<dbReference type="Proteomes" id="UP000799770">
    <property type="component" value="Unassembled WGS sequence"/>
</dbReference>
<dbReference type="GO" id="GO:0003700">
    <property type="term" value="F:DNA-binding transcription factor activity"/>
    <property type="evidence" value="ECO:0007669"/>
    <property type="project" value="InterPro"/>
</dbReference>
<protein>
    <recommendedName>
        <fullName evidence="2">BZIP domain-containing protein</fullName>
    </recommendedName>
</protein>
<feature type="domain" description="BZIP" evidence="2">
    <location>
        <begin position="11"/>
        <end position="25"/>
    </location>
</feature>
<dbReference type="EMBL" id="ML977345">
    <property type="protein sequence ID" value="KAF2108876.1"/>
    <property type="molecule type" value="Genomic_DNA"/>
</dbReference>
<evidence type="ECO:0000256" key="1">
    <source>
        <dbReference type="SAM" id="MobiDB-lite"/>
    </source>
</evidence>
<evidence type="ECO:0000313" key="3">
    <source>
        <dbReference type="EMBL" id="KAF2108876.1"/>
    </source>
</evidence>
<dbReference type="AlphaFoldDB" id="A0A6A5YP11"/>
<accession>A0A6A5YP11</accession>
<sequence length="275" mass="30930">MPDQKNAAKARRVQNRESQQRFRQRRRQETDRLLYWPAKAMADTVWAEPRAVLGSRNVLQDPLAHAHNSANQYEQPHELTQWTSPVFPSDSVCHARPASCPELQVPNIQRPHEALLSEPLSPFDIGCQAEDVTSSSASLPQDAFWCSSVWNAHSSLPPPPPIAIAQDTSTDARPDEAINARATCTELRVTEDTSPEEPNQKVLGRYSKATDVFTAQYGRNPFEEKINQIADDLLEVHRVGVSMSFMIPDDGLIKLVNAVKRRIEVANIFRTNPKF</sequence>
<name>A0A6A5YP11_9PLEO</name>
<proteinExistence type="predicted"/>
<organism evidence="3 4">
    <name type="scientific">Lophiotrema nucula</name>
    <dbReference type="NCBI Taxonomy" id="690887"/>
    <lineage>
        <taxon>Eukaryota</taxon>
        <taxon>Fungi</taxon>
        <taxon>Dikarya</taxon>
        <taxon>Ascomycota</taxon>
        <taxon>Pezizomycotina</taxon>
        <taxon>Dothideomycetes</taxon>
        <taxon>Pleosporomycetidae</taxon>
        <taxon>Pleosporales</taxon>
        <taxon>Lophiotremataceae</taxon>
        <taxon>Lophiotrema</taxon>
    </lineage>
</organism>
<gene>
    <name evidence="3" type="ORF">BDV96DRAFT_652483</name>
</gene>
<dbReference type="PROSITE" id="PS00036">
    <property type="entry name" value="BZIP_BASIC"/>
    <property type="match status" value="1"/>
</dbReference>
<keyword evidence="4" id="KW-1185">Reference proteome</keyword>
<dbReference type="InterPro" id="IPR004827">
    <property type="entry name" value="bZIP"/>
</dbReference>
<evidence type="ECO:0000259" key="2">
    <source>
        <dbReference type="PROSITE" id="PS00036"/>
    </source>
</evidence>
<feature type="region of interest" description="Disordered" evidence="1">
    <location>
        <begin position="1"/>
        <end position="28"/>
    </location>
</feature>
<reference evidence="3" key="1">
    <citation type="journal article" date="2020" name="Stud. Mycol.">
        <title>101 Dothideomycetes genomes: a test case for predicting lifestyles and emergence of pathogens.</title>
        <authorList>
            <person name="Haridas S."/>
            <person name="Albert R."/>
            <person name="Binder M."/>
            <person name="Bloem J."/>
            <person name="Labutti K."/>
            <person name="Salamov A."/>
            <person name="Andreopoulos B."/>
            <person name="Baker S."/>
            <person name="Barry K."/>
            <person name="Bills G."/>
            <person name="Bluhm B."/>
            <person name="Cannon C."/>
            <person name="Castanera R."/>
            <person name="Culley D."/>
            <person name="Daum C."/>
            <person name="Ezra D."/>
            <person name="Gonzalez J."/>
            <person name="Henrissat B."/>
            <person name="Kuo A."/>
            <person name="Liang C."/>
            <person name="Lipzen A."/>
            <person name="Lutzoni F."/>
            <person name="Magnuson J."/>
            <person name="Mondo S."/>
            <person name="Nolan M."/>
            <person name="Ohm R."/>
            <person name="Pangilinan J."/>
            <person name="Park H.-J."/>
            <person name="Ramirez L."/>
            <person name="Alfaro M."/>
            <person name="Sun H."/>
            <person name="Tritt A."/>
            <person name="Yoshinaga Y."/>
            <person name="Zwiers L.-H."/>
            <person name="Turgeon B."/>
            <person name="Goodwin S."/>
            <person name="Spatafora J."/>
            <person name="Crous P."/>
            <person name="Grigoriev I."/>
        </authorList>
    </citation>
    <scope>NUCLEOTIDE SEQUENCE</scope>
    <source>
        <strain evidence="3">CBS 627.86</strain>
    </source>
</reference>
<evidence type="ECO:0000313" key="4">
    <source>
        <dbReference type="Proteomes" id="UP000799770"/>
    </source>
</evidence>